<dbReference type="Pfam" id="PF01040">
    <property type="entry name" value="UbiA"/>
    <property type="match status" value="1"/>
</dbReference>
<dbReference type="UniPathway" id="UPA00232"/>
<keyword evidence="9 13" id="KW-0414">Isoprene biosynthesis</keyword>
<dbReference type="AlphaFoldDB" id="B3RWH5"/>
<comment type="similarity">
    <text evidence="3 13">Belongs to the UbiA prenyltransferase family.</text>
</comment>
<evidence type="ECO:0000256" key="9">
    <source>
        <dbReference type="ARBA" id="ARBA00023229"/>
    </source>
</evidence>
<dbReference type="Gene3D" id="1.20.120.1780">
    <property type="entry name" value="UbiA prenyltransferase"/>
    <property type="match status" value="1"/>
</dbReference>
<evidence type="ECO:0000256" key="3">
    <source>
        <dbReference type="ARBA" id="ARBA00005985"/>
    </source>
</evidence>
<gene>
    <name evidence="14" type="ORF">TRIADDRAFT_25833</name>
</gene>
<dbReference type="EC" id="2.5.1.39" evidence="13"/>
<dbReference type="GO" id="GO:0005743">
    <property type="term" value="C:mitochondrial inner membrane"/>
    <property type="evidence" value="ECO:0000318"/>
    <property type="project" value="GO_Central"/>
</dbReference>
<evidence type="ECO:0000256" key="1">
    <source>
        <dbReference type="ARBA" id="ARBA00001946"/>
    </source>
</evidence>
<dbReference type="HAMAP" id="MF_01635">
    <property type="entry name" value="UbiA"/>
    <property type="match status" value="1"/>
</dbReference>
<dbReference type="FunCoup" id="B3RWH5">
    <property type="interactions" value="370"/>
</dbReference>
<dbReference type="CTD" id="6754240"/>
<comment type="subcellular location">
    <subcellularLocation>
        <location evidence="2">Membrane</location>
        <topology evidence="2">Multi-pass membrane protein</topology>
    </subcellularLocation>
    <subcellularLocation>
        <location evidence="13">Mitochondrion inner membrane</location>
        <topology evidence="13">Multi-pass membrane protein</topology>
        <orientation evidence="13">Matrix side</orientation>
    </subcellularLocation>
</comment>
<comment type="function">
    <text evidence="13">Catalyzes the prenylation of para-hydroxybenzoate (PHB) with an all-trans polyprenyl group. Mediates the second step in the final reaction sequence of coenzyme Q (CoQ) biosynthesis, which is the condensation of the polyisoprenoid side chain with PHB, generating the first membrane-bound Q intermediate.</text>
</comment>
<dbReference type="NCBIfam" id="TIGR01474">
    <property type="entry name" value="ubiA_proteo"/>
    <property type="match status" value="1"/>
</dbReference>
<organism evidence="14 15">
    <name type="scientific">Trichoplax adhaerens</name>
    <name type="common">Trichoplax reptans</name>
    <dbReference type="NCBI Taxonomy" id="10228"/>
    <lineage>
        <taxon>Eukaryota</taxon>
        <taxon>Metazoa</taxon>
        <taxon>Placozoa</taxon>
        <taxon>Uniplacotomia</taxon>
        <taxon>Trichoplacea</taxon>
        <taxon>Trichoplacidae</taxon>
        <taxon>Trichoplax</taxon>
    </lineage>
</organism>
<evidence type="ECO:0000256" key="12">
    <source>
        <dbReference type="ARBA" id="ARBA00051182"/>
    </source>
</evidence>
<dbReference type="OMA" id="KFEHTIF"/>
<dbReference type="InterPro" id="IPR030470">
    <property type="entry name" value="UbiA_prenylTrfase_CS"/>
</dbReference>
<dbReference type="PhylomeDB" id="B3RWH5"/>
<feature type="transmembrane region" description="Helical" evidence="13">
    <location>
        <begin position="160"/>
        <end position="177"/>
    </location>
</feature>
<evidence type="ECO:0000256" key="8">
    <source>
        <dbReference type="ARBA" id="ARBA00023136"/>
    </source>
</evidence>
<dbReference type="Proteomes" id="UP000009022">
    <property type="component" value="Unassembled WGS sequence"/>
</dbReference>
<evidence type="ECO:0000256" key="2">
    <source>
        <dbReference type="ARBA" id="ARBA00004141"/>
    </source>
</evidence>
<evidence type="ECO:0000313" key="15">
    <source>
        <dbReference type="Proteomes" id="UP000009022"/>
    </source>
</evidence>
<protein>
    <recommendedName>
        <fullName evidence="13">4-hydroxybenzoate polyprenyltransferase, mitochondrial</fullName>
        <shortName evidence="13">4-HB polyprenyltransferase</shortName>
        <ecNumber evidence="13">2.5.1.39</ecNumber>
    </recommendedName>
    <alternativeName>
        <fullName evidence="13">Para-hydroxybenzoate--polyprenyltransferase</fullName>
        <shortName evidence="13">PHB:PPT</shortName>
        <shortName evidence="13">PHB:polyprenyltransferase</shortName>
    </alternativeName>
</protein>
<sequence>MEQYNKPKSRTFTTKIVQHFPNNFQPYLRLIRFDRPIGTYLLYLPCTWSISMAATPGHLPDLKTLAVFGIGALVMRGAGCTINDMWDSDFDKKVFRTRDRPIASGTIAHKQALGFLAAQLTVGLSILLSLNQYSIILGACSVPFVIVYPLMKRFTFWPQLFLGITFNWGALLGYAAVNGYCDWNVVIPLYAASISWTLFYDTIYAHQDKDDDRFINVKSTALLFGDNTKHWLSLFAGITTTGLVLSGLSAHQTWPYFAAVGGGFAHLLYQIYSVNISNTDSCLKVFKSNMWYGLIIFTGIIGGKLLLREGKEEQQSSQ</sequence>
<dbReference type="GO" id="GO:0008299">
    <property type="term" value="P:isoprenoid biosynthetic process"/>
    <property type="evidence" value="ECO:0007669"/>
    <property type="project" value="UniProtKB-UniRule"/>
</dbReference>
<dbReference type="InterPro" id="IPR039653">
    <property type="entry name" value="Prenyltransferase"/>
</dbReference>
<dbReference type="FunFam" id="1.20.120.1780:FF:000001">
    <property type="entry name" value="4-hydroxybenzoate octaprenyltransferase"/>
    <property type="match status" value="1"/>
</dbReference>
<keyword evidence="13" id="KW-0496">Mitochondrion</keyword>
<evidence type="ECO:0000256" key="7">
    <source>
        <dbReference type="ARBA" id="ARBA00022989"/>
    </source>
</evidence>
<dbReference type="PANTHER" id="PTHR11048:SF28">
    <property type="entry name" value="4-HYDROXYBENZOATE POLYPRENYLTRANSFERASE, MITOCHONDRIAL"/>
    <property type="match status" value="1"/>
</dbReference>
<dbReference type="eggNOG" id="KOG1381">
    <property type="taxonomic scope" value="Eukaryota"/>
</dbReference>
<comment type="cofactor">
    <cofactor evidence="1 13">
        <name>Mg(2+)</name>
        <dbReference type="ChEBI" id="CHEBI:18420"/>
    </cofactor>
</comment>
<evidence type="ECO:0000256" key="13">
    <source>
        <dbReference type="HAMAP-Rule" id="MF_03189"/>
    </source>
</evidence>
<evidence type="ECO:0000313" key="14">
    <source>
        <dbReference type="EMBL" id="EDV24693.1"/>
    </source>
</evidence>
<reference evidence="14 15" key="1">
    <citation type="journal article" date="2008" name="Nature">
        <title>The Trichoplax genome and the nature of placozoans.</title>
        <authorList>
            <person name="Srivastava M."/>
            <person name="Begovic E."/>
            <person name="Chapman J."/>
            <person name="Putnam N.H."/>
            <person name="Hellsten U."/>
            <person name="Kawashima T."/>
            <person name="Kuo A."/>
            <person name="Mitros T."/>
            <person name="Salamov A."/>
            <person name="Carpenter M.L."/>
            <person name="Signorovitch A.Y."/>
            <person name="Moreno M.A."/>
            <person name="Kamm K."/>
            <person name="Grimwood J."/>
            <person name="Schmutz J."/>
            <person name="Shapiro H."/>
            <person name="Grigoriev I.V."/>
            <person name="Buss L.W."/>
            <person name="Schierwater B."/>
            <person name="Dellaporta S.L."/>
            <person name="Rokhsar D.S."/>
        </authorList>
    </citation>
    <scope>NUCLEOTIDE SEQUENCE [LARGE SCALE GENOMIC DNA]</scope>
    <source>
        <strain evidence="14 15">Grell-BS-1999</strain>
    </source>
</reference>
<feature type="transmembrane region" description="Helical" evidence="13">
    <location>
        <begin position="231"/>
        <end position="250"/>
    </location>
</feature>
<proteinExistence type="inferred from homology"/>
<dbReference type="GeneID" id="6754240"/>
<accession>B3RWH5</accession>
<evidence type="ECO:0000256" key="10">
    <source>
        <dbReference type="ARBA" id="ARBA00049890"/>
    </source>
</evidence>
<feature type="transmembrane region" description="Helical" evidence="13">
    <location>
        <begin position="289"/>
        <end position="307"/>
    </location>
</feature>
<dbReference type="InParanoid" id="B3RWH5"/>
<dbReference type="FunFam" id="1.10.357.140:FF:000003">
    <property type="entry name" value="4-hydroxybenzoate polyprenyltransferase, mitochondrial"/>
    <property type="match status" value="1"/>
</dbReference>
<dbReference type="InterPro" id="IPR044878">
    <property type="entry name" value="UbiA_sf"/>
</dbReference>
<dbReference type="Gene3D" id="1.10.357.140">
    <property type="entry name" value="UbiA prenyltransferase"/>
    <property type="match status" value="1"/>
</dbReference>
<evidence type="ECO:0000256" key="6">
    <source>
        <dbReference type="ARBA" id="ARBA00022692"/>
    </source>
</evidence>
<comment type="catalytic activity">
    <reaction evidence="10">
        <text>all-trans-decaprenyl diphosphate + 4-hydroxybenzoate = 4-hydroxy-3-(all-trans-decaprenyl)benzoate + diphosphate</text>
        <dbReference type="Rhea" id="RHEA:44564"/>
        <dbReference type="ChEBI" id="CHEBI:17879"/>
        <dbReference type="ChEBI" id="CHEBI:33019"/>
        <dbReference type="ChEBI" id="CHEBI:60721"/>
        <dbReference type="ChEBI" id="CHEBI:84503"/>
        <dbReference type="EC" id="2.5.1.39"/>
    </reaction>
    <physiologicalReaction direction="left-to-right" evidence="10">
        <dbReference type="Rhea" id="RHEA:44565"/>
    </physiologicalReaction>
</comment>
<dbReference type="RefSeq" id="XP_002112583.1">
    <property type="nucleotide sequence ID" value="XM_002112547.1"/>
</dbReference>
<comment type="pathway">
    <text evidence="13">Cofactor biosynthesis; ubiquinone biosynthesis.</text>
</comment>
<dbReference type="InterPro" id="IPR000537">
    <property type="entry name" value="UbiA_prenyltransferase"/>
</dbReference>
<feature type="transmembrane region" description="Helical" evidence="13">
    <location>
        <begin position="256"/>
        <end position="277"/>
    </location>
</feature>
<keyword evidence="5 13" id="KW-0831">Ubiquinone biosynthesis</keyword>
<comment type="catalytic activity">
    <reaction evidence="11">
        <text>all-trans-nonaprenyl diphosphate + 4-hydroxybenzoate = 4-hydroxy-3-(all-trans-nonaprenyl)benzoate + diphosphate</text>
        <dbReference type="Rhea" id="RHEA:17709"/>
        <dbReference type="ChEBI" id="CHEBI:17879"/>
        <dbReference type="ChEBI" id="CHEBI:33019"/>
        <dbReference type="ChEBI" id="CHEBI:58391"/>
        <dbReference type="ChEBI" id="CHEBI:84502"/>
        <dbReference type="EC" id="2.5.1.39"/>
    </reaction>
    <physiologicalReaction direction="left-to-right" evidence="11">
        <dbReference type="Rhea" id="RHEA:17710"/>
    </physiologicalReaction>
</comment>
<evidence type="ECO:0000256" key="4">
    <source>
        <dbReference type="ARBA" id="ARBA00022679"/>
    </source>
</evidence>
<dbReference type="PANTHER" id="PTHR11048">
    <property type="entry name" value="PRENYLTRANSFERASES"/>
    <property type="match status" value="1"/>
</dbReference>
<feature type="transmembrane region" description="Helical" evidence="13">
    <location>
        <begin position="183"/>
        <end position="203"/>
    </location>
</feature>
<dbReference type="STRING" id="10228.B3RWH5"/>
<keyword evidence="4 13" id="KW-0808">Transferase</keyword>
<dbReference type="InterPro" id="IPR006370">
    <property type="entry name" value="HB_polyprenyltransferase-like"/>
</dbReference>
<dbReference type="GO" id="GO:0008412">
    <property type="term" value="F:4-hydroxybenzoate polyprenyltransferase activity"/>
    <property type="evidence" value="ECO:0000318"/>
    <property type="project" value="GO_Central"/>
</dbReference>
<comment type="catalytic activity">
    <reaction evidence="12">
        <text>an all-trans-polyprenyl diphosphate + 4-hydroxybenzoate = a 4-hydroxy-3-(all-trans-polyprenyl)benzoate + diphosphate</text>
        <dbReference type="Rhea" id="RHEA:44504"/>
        <dbReference type="Rhea" id="RHEA-COMP:9514"/>
        <dbReference type="Rhea" id="RHEA-COMP:9564"/>
        <dbReference type="ChEBI" id="CHEBI:17879"/>
        <dbReference type="ChEBI" id="CHEBI:33019"/>
        <dbReference type="ChEBI" id="CHEBI:58914"/>
        <dbReference type="ChEBI" id="CHEBI:78396"/>
        <dbReference type="EC" id="2.5.1.39"/>
    </reaction>
    <physiologicalReaction direction="left-to-right" evidence="12">
        <dbReference type="Rhea" id="RHEA:44505"/>
    </physiologicalReaction>
</comment>
<keyword evidence="8 13" id="KW-0472">Membrane</keyword>
<evidence type="ECO:0000256" key="5">
    <source>
        <dbReference type="ARBA" id="ARBA00022688"/>
    </source>
</evidence>
<dbReference type="KEGG" id="tad:TRIADDRAFT_25833"/>
<keyword evidence="15" id="KW-1185">Reference proteome</keyword>
<feature type="transmembrane region" description="Helical" evidence="13">
    <location>
        <begin position="133"/>
        <end position="151"/>
    </location>
</feature>
<dbReference type="CDD" id="cd13959">
    <property type="entry name" value="PT_UbiA_COQ2"/>
    <property type="match status" value="1"/>
</dbReference>
<keyword evidence="6 13" id="KW-0812">Transmembrane</keyword>
<dbReference type="PROSITE" id="PS00943">
    <property type="entry name" value="UBIA"/>
    <property type="match status" value="1"/>
</dbReference>
<evidence type="ECO:0000256" key="11">
    <source>
        <dbReference type="ARBA" id="ARBA00050454"/>
    </source>
</evidence>
<keyword evidence="7 13" id="KW-1133">Transmembrane helix</keyword>
<dbReference type="OrthoDB" id="18170at2759"/>
<dbReference type="HOGENOM" id="CLU_034879_3_0_1"/>
<name>B3RWH5_TRIAD</name>
<dbReference type="GO" id="GO:0006744">
    <property type="term" value="P:ubiquinone biosynthetic process"/>
    <property type="evidence" value="ECO:0000318"/>
    <property type="project" value="GO_Central"/>
</dbReference>
<keyword evidence="13" id="KW-0999">Mitochondrion inner membrane</keyword>
<dbReference type="EMBL" id="DS985245">
    <property type="protein sequence ID" value="EDV24693.1"/>
    <property type="molecule type" value="Genomic_DNA"/>
</dbReference>